<sequence length="138" mass="15101">MSDNAFSMQGWPEPGQDLVPLTRGEAVELLAEQTGRSREVAETMVRDYLADTSARLGYSVHRWGLDSGDVAEIRRDYEWIDYEVGENPADARARAAVNAAGWAATAAGVDREHSPGYTARADQQAAMWAERAEDGRSA</sequence>
<comment type="caution">
    <text evidence="1">The sequence shown here is derived from an EMBL/GenBank/DDBJ whole genome shotgun (WGS) entry which is preliminary data.</text>
</comment>
<evidence type="ECO:0008006" key="3">
    <source>
        <dbReference type="Google" id="ProtNLM"/>
    </source>
</evidence>
<evidence type="ECO:0000313" key="2">
    <source>
        <dbReference type="Proteomes" id="UP001501598"/>
    </source>
</evidence>
<dbReference type="RefSeq" id="WP_345412146.1">
    <property type="nucleotide sequence ID" value="NZ_BAABGT010000008.1"/>
</dbReference>
<proteinExistence type="predicted"/>
<keyword evidence="2" id="KW-1185">Reference proteome</keyword>
<gene>
    <name evidence="1" type="ORF">GCM10023175_04500</name>
</gene>
<accession>A0ABP8REL3</accession>
<protein>
    <recommendedName>
        <fullName evidence="3">Lsr2 protein</fullName>
    </recommendedName>
</protein>
<evidence type="ECO:0000313" key="1">
    <source>
        <dbReference type="EMBL" id="GAA4536932.1"/>
    </source>
</evidence>
<name>A0ABP8REL3_9PSEU</name>
<dbReference type="EMBL" id="BAABGT010000008">
    <property type="protein sequence ID" value="GAA4536932.1"/>
    <property type="molecule type" value="Genomic_DNA"/>
</dbReference>
<dbReference type="Proteomes" id="UP001501598">
    <property type="component" value="Unassembled WGS sequence"/>
</dbReference>
<reference evidence="2" key="1">
    <citation type="journal article" date="2019" name="Int. J. Syst. Evol. Microbiol.">
        <title>The Global Catalogue of Microorganisms (GCM) 10K type strain sequencing project: providing services to taxonomists for standard genome sequencing and annotation.</title>
        <authorList>
            <consortium name="The Broad Institute Genomics Platform"/>
            <consortium name="The Broad Institute Genome Sequencing Center for Infectious Disease"/>
            <person name="Wu L."/>
            <person name="Ma J."/>
        </authorList>
    </citation>
    <scope>NUCLEOTIDE SEQUENCE [LARGE SCALE GENOMIC DNA]</scope>
    <source>
        <strain evidence="2">JCM 17906</strain>
    </source>
</reference>
<organism evidence="1 2">
    <name type="scientific">Pseudonocardia xishanensis</name>
    <dbReference type="NCBI Taxonomy" id="630995"/>
    <lineage>
        <taxon>Bacteria</taxon>
        <taxon>Bacillati</taxon>
        <taxon>Actinomycetota</taxon>
        <taxon>Actinomycetes</taxon>
        <taxon>Pseudonocardiales</taxon>
        <taxon>Pseudonocardiaceae</taxon>
        <taxon>Pseudonocardia</taxon>
    </lineage>
</organism>